<dbReference type="EMBL" id="SNXK01000016">
    <property type="protein sequence ID" value="TDP28622.1"/>
    <property type="molecule type" value="Genomic_DNA"/>
</dbReference>
<evidence type="ECO:0000313" key="2">
    <source>
        <dbReference type="Proteomes" id="UP000295087"/>
    </source>
</evidence>
<protein>
    <submittedName>
        <fullName evidence="1">Uncharacterized protein</fullName>
    </submittedName>
</protein>
<keyword evidence="2" id="KW-1185">Reference proteome</keyword>
<sequence>MNLPSKDVTDAVIDDWDETCVRADPLRQLAPVVLVWDHADDAAITHALLDAGLGSGGVITVDPTPGSSSAQGLAHDVLAALGCSVRRLSEQKISGVIPAWQAAAAWVATLGISRVIVLRAHRISQAAMTSLLSLRHDGIELVLVYHGGARVQLGWQLPGGEDYPVIEDLAQLPDAARPPVPSIAGEPEQHNPVMAPVPDADVLAFRAEAFRTLSPEQFATLDAVYRAGMDAACRWMHDLPDPDASTGFVATVEQMRELFPIGLSADEVAAGSALLHGRYESYQLQNLVAGLLCVGRSRDDANLPARFHDAAAVQRFLAELVIASPTRAHTITLVRGAQAGCLRHGMLIELPRINLFTASGPGMTALPVTEALAETIRCGLASPVHAAALVTAVFTGFPAQYLLRIPISALSADAAVLALRTQPRGGAIATMNRHFVVGVPEPARSALRAARRFLQLRGTQPDRPLLAGGVGVGGHILTASALECGVGLGQPASVETNWHVKAQGWWVGPNLHRDSDWTATTDAAGRWLVQS</sequence>
<comment type="caution">
    <text evidence="1">The sequence shown here is derived from an EMBL/GenBank/DDBJ whole genome shotgun (WGS) entry which is preliminary data.</text>
</comment>
<name>A0A4R6P261_NOCIG</name>
<accession>A0A4R6P261</accession>
<dbReference type="RefSeq" id="WP_133734297.1">
    <property type="nucleotide sequence ID" value="NZ_SNXK01000016.1"/>
</dbReference>
<proteinExistence type="predicted"/>
<dbReference type="AlphaFoldDB" id="A0A4R6P261"/>
<gene>
    <name evidence="1" type="ORF">DFR75_11620</name>
</gene>
<reference evidence="1 2" key="1">
    <citation type="submission" date="2019-03" db="EMBL/GenBank/DDBJ databases">
        <title>Genomic Encyclopedia of Type Strains, Phase IV (KMG-IV): sequencing the most valuable type-strain genomes for metagenomic binning, comparative biology and taxonomic classification.</title>
        <authorList>
            <person name="Goeker M."/>
        </authorList>
    </citation>
    <scope>NUCLEOTIDE SEQUENCE [LARGE SCALE GENOMIC DNA]</scope>
    <source>
        <strain evidence="1 2">DSM 44496</strain>
    </source>
</reference>
<organism evidence="1 2">
    <name type="scientific">Nocardia ignorata</name>
    <dbReference type="NCBI Taxonomy" id="145285"/>
    <lineage>
        <taxon>Bacteria</taxon>
        <taxon>Bacillati</taxon>
        <taxon>Actinomycetota</taxon>
        <taxon>Actinomycetes</taxon>
        <taxon>Mycobacteriales</taxon>
        <taxon>Nocardiaceae</taxon>
        <taxon>Nocardia</taxon>
    </lineage>
</organism>
<evidence type="ECO:0000313" key="1">
    <source>
        <dbReference type="EMBL" id="TDP28622.1"/>
    </source>
</evidence>
<dbReference type="Proteomes" id="UP000295087">
    <property type="component" value="Unassembled WGS sequence"/>
</dbReference>